<dbReference type="EMBL" id="BAABME010001378">
    <property type="protein sequence ID" value="GAA0149283.1"/>
    <property type="molecule type" value="Genomic_DNA"/>
</dbReference>
<dbReference type="SUPFAM" id="SSF81383">
    <property type="entry name" value="F-box domain"/>
    <property type="match status" value="1"/>
</dbReference>
<dbReference type="Pfam" id="PF08268">
    <property type="entry name" value="FBA_3"/>
    <property type="match status" value="1"/>
</dbReference>
<dbReference type="InterPro" id="IPR013187">
    <property type="entry name" value="F-box-assoc_dom_typ3"/>
</dbReference>
<dbReference type="PANTHER" id="PTHR31672">
    <property type="entry name" value="BNACNNG10540D PROTEIN"/>
    <property type="match status" value="1"/>
</dbReference>
<dbReference type="SMART" id="SM00256">
    <property type="entry name" value="FBOX"/>
    <property type="match status" value="1"/>
</dbReference>
<sequence length="428" mass="49217">MHQEDGRRKRICRDINSGAIVSDCQDLLASILLHLPARTLVRLKLVSKQFHSVISDRLFGIDHFRFHHRDDRNFVAPTGLYFYSSFSNCPEIYSVSISNPEKSIPSLSSLEFVAFLLDRQFKIVQSCNGLLLCSFHNENSYDSSSPSGRLYCVCNPTTQDFTMLPELPTVESSSKAKNSKSRKEEELCDPVLTLAFNPFQTHIYKVFGVRVVKQLARKCTCELLVYSSDEGGRVWRKVGCQFSIPVVLKKIHHGVFHDGGKITWICERGFIHFDVQTEKVMEVTKRPTRQSTWKKIRFFGESIDGRLQLIKLRHYSGVNVNELRPGTSKWKFRFRIHPQSSILDRHLDVVQESYLDSWKQGFCSDMYQILAVLDGGKELILAIPGMVLRYCRVSKNSWVLRELPQQFQEDISFGCVTSFHFVETLSPV</sequence>
<reference evidence="2 3" key="1">
    <citation type="submission" date="2024-01" db="EMBL/GenBank/DDBJ databases">
        <title>The complete chloroplast genome sequence of Lithospermum erythrorhizon: insights into the phylogenetic relationship among Boraginaceae species and the maternal lineages of purple gromwells.</title>
        <authorList>
            <person name="Okada T."/>
            <person name="Watanabe K."/>
        </authorList>
    </citation>
    <scope>NUCLEOTIDE SEQUENCE [LARGE SCALE GENOMIC DNA]</scope>
</reference>
<gene>
    <name evidence="2" type="ORF">LIER_08504</name>
</gene>
<keyword evidence="3" id="KW-1185">Reference proteome</keyword>
<evidence type="ECO:0000313" key="2">
    <source>
        <dbReference type="EMBL" id="GAA0149283.1"/>
    </source>
</evidence>
<protein>
    <recommendedName>
        <fullName evidence="1">F-box domain-containing protein</fullName>
    </recommendedName>
</protein>
<dbReference type="InterPro" id="IPR036047">
    <property type="entry name" value="F-box-like_dom_sf"/>
</dbReference>
<accession>A0AAV3PGJ0</accession>
<dbReference type="Proteomes" id="UP001454036">
    <property type="component" value="Unassembled WGS sequence"/>
</dbReference>
<dbReference type="InterPro" id="IPR001810">
    <property type="entry name" value="F-box_dom"/>
</dbReference>
<comment type="caution">
    <text evidence="2">The sequence shown here is derived from an EMBL/GenBank/DDBJ whole genome shotgun (WGS) entry which is preliminary data.</text>
</comment>
<evidence type="ECO:0000313" key="3">
    <source>
        <dbReference type="Proteomes" id="UP001454036"/>
    </source>
</evidence>
<dbReference type="PANTHER" id="PTHR31672:SF2">
    <property type="entry name" value="F-BOX DOMAIN-CONTAINING PROTEIN"/>
    <property type="match status" value="1"/>
</dbReference>
<evidence type="ECO:0000259" key="1">
    <source>
        <dbReference type="SMART" id="SM00256"/>
    </source>
</evidence>
<name>A0AAV3PGJ0_LITER</name>
<dbReference type="InterPro" id="IPR050796">
    <property type="entry name" value="SCF_F-box_component"/>
</dbReference>
<dbReference type="Pfam" id="PF00646">
    <property type="entry name" value="F-box"/>
    <property type="match status" value="1"/>
</dbReference>
<dbReference type="AlphaFoldDB" id="A0AAV3PGJ0"/>
<proteinExistence type="predicted"/>
<feature type="domain" description="F-box" evidence="1">
    <location>
        <begin position="24"/>
        <end position="63"/>
    </location>
</feature>
<organism evidence="2 3">
    <name type="scientific">Lithospermum erythrorhizon</name>
    <name type="common">Purple gromwell</name>
    <name type="synonym">Lithospermum officinale var. erythrorhizon</name>
    <dbReference type="NCBI Taxonomy" id="34254"/>
    <lineage>
        <taxon>Eukaryota</taxon>
        <taxon>Viridiplantae</taxon>
        <taxon>Streptophyta</taxon>
        <taxon>Embryophyta</taxon>
        <taxon>Tracheophyta</taxon>
        <taxon>Spermatophyta</taxon>
        <taxon>Magnoliopsida</taxon>
        <taxon>eudicotyledons</taxon>
        <taxon>Gunneridae</taxon>
        <taxon>Pentapetalae</taxon>
        <taxon>asterids</taxon>
        <taxon>lamiids</taxon>
        <taxon>Boraginales</taxon>
        <taxon>Boraginaceae</taxon>
        <taxon>Boraginoideae</taxon>
        <taxon>Lithospermeae</taxon>
        <taxon>Lithospermum</taxon>
    </lineage>
</organism>